<evidence type="ECO:0000313" key="3">
    <source>
        <dbReference type="Proteomes" id="UP000499080"/>
    </source>
</evidence>
<reference evidence="2 3" key="1">
    <citation type="journal article" date="2019" name="Sci. Rep.">
        <title>Orb-weaving spider Araneus ventricosus genome elucidates the spidroin gene catalogue.</title>
        <authorList>
            <person name="Kono N."/>
            <person name="Nakamura H."/>
            <person name="Ohtoshi R."/>
            <person name="Moran D.A.P."/>
            <person name="Shinohara A."/>
            <person name="Yoshida Y."/>
            <person name="Fujiwara M."/>
            <person name="Mori M."/>
            <person name="Tomita M."/>
            <person name="Arakawa K."/>
        </authorList>
    </citation>
    <scope>NUCLEOTIDE SEQUENCE [LARGE SCALE GENOMIC DNA]</scope>
</reference>
<dbReference type="GO" id="GO:0071897">
    <property type="term" value="P:DNA biosynthetic process"/>
    <property type="evidence" value="ECO:0007669"/>
    <property type="project" value="UniProtKB-ARBA"/>
</dbReference>
<feature type="domain" description="Reverse transcriptase" evidence="1">
    <location>
        <begin position="2"/>
        <end position="166"/>
    </location>
</feature>
<evidence type="ECO:0000259" key="1">
    <source>
        <dbReference type="PROSITE" id="PS50878"/>
    </source>
</evidence>
<comment type="caution">
    <text evidence="2">The sequence shown here is derived from an EMBL/GenBank/DDBJ whole genome shotgun (WGS) entry which is preliminary data.</text>
</comment>
<accession>A0A4Y2E275</accession>
<gene>
    <name evidence="2" type="primary">pol_965</name>
    <name evidence="2" type="ORF">AVEN_159913_1</name>
</gene>
<sequence length="166" mass="18987">MVDNGIIEESSGPWASSIVLVKKKDGSTRFCVSYRKLNEMTIKDSYPLPRIDDTLNAFNGSQWFSTLDFKSAYWQVDIYHEDREKTSFTIGQGLWKFKVRPLGLCYAPATFEKLMETVLCGLTSEACLVYLDDIIIVGQTFEGHLNTIRNIFQKLQKANLKLSKKK</sequence>
<dbReference type="Pfam" id="PF00078">
    <property type="entry name" value="RVT_1"/>
    <property type="match status" value="1"/>
</dbReference>
<dbReference type="InterPro" id="IPR043128">
    <property type="entry name" value="Rev_trsase/Diguanyl_cyclase"/>
</dbReference>
<dbReference type="AlphaFoldDB" id="A0A4Y2E275"/>
<dbReference type="PROSITE" id="PS50878">
    <property type="entry name" value="RT_POL"/>
    <property type="match status" value="1"/>
</dbReference>
<dbReference type="Proteomes" id="UP000499080">
    <property type="component" value="Unassembled WGS sequence"/>
</dbReference>
<evidence type="ECO:0000313" key="2">
    <source>
        <dbReference type="EMBL" id="GBM23243.1"/>
    </source>
</evidence>
<dbReference type="Gene3D" id="3.30.70.270">
    <property type="match status" value="1"/>
</dbReference>
<keyword evidence="3" id="KW-1185">Reference proteome</keyword>
<dbReference type="PANTHER" id="PTHR24559">
    <property type="entry name" value="TRANSPOSON TY3-I GAG-POL POLYPROTEIN"/>
    <property type="match status" value="1"/>
</dbReference>
<dbReference type="EMBL" id="BGPR01000494">
    <property type="protein sequence ID" value="GBM23243.1"/>
    <property type="molecule type" value="Genomic_DNA"/>
</dbReference>
<dbReference type="OrthoDB" id="6427353at2759"/>
<dbReference type="CDD" id="cd01647">
    <property type="entry name" value="RT_LTR"/>
    <property type="match status" value="1"/>
</dbReference>
<proteinExistence type="predicted"/>
<dbReference type="PANTHER" id="PTHR24559:SF435">
    <property type="entry name" value="RIBONUCLEASE H"/>
    <property type="match status" value="1"/>
</dbReference>
<dbReference type="Gene3D" id="3.10.10.10">
    <property type="entry name" value="HIV Type 1 Reverse Transcriptase, subunit A, domain 1"/>
    <property type="match status" value="1"/>
</dbReference>
<dbReference type="InterPro" id="IPR053134">
    <property type="entry name" value="RNA-dir_DNA_polymerase"/>
</dbReference>
<name>A0A4Y2E275_ARAVE</name>
<dbReference type="InterPro" id="IPR000477">
    <property type="entry name" value="RT_dom"/>
</dbReference>
<organism evidence="2 3">
    <name type="scientific">Araneus ventricosus</name>
    <name type="common">Orbweaver spider</name>
    <name type="synonym">Epeira ventricosa</name>
    <dbReference type="NCBI Taxonomy" id="182803"/>
    <lineage>
        <taxon>Eukaryota</taxon>
        <taxon>Metazoa</taxon>
        <taxon>Ecdysozoa</taxon>
        <taxon>Arthropoda</taxon>
        <taxon>Chelicerata</taxon>
        <taxon>Arachnida</taxon>
        <taxon>Araneae</taxon>
        <taxon>Araneomorphae</taxon>
        <taxon>Entelegynae</taxon>
        <taxon>Araneoidea</taxon>
        <taxon>Araneidae</taxon>
        <taxon>Araneus</taxon>
    </lineage>
</organism>
<dbReference type="SUPFAM" id="SSF56672">
    <property type="entry name" value="DNA/RNA polymerases"/>
    <property type="match status" value="1"/>
</dbReference>
<protein>
    <submittedName>
        <fullName evidence="2">Retrovirus-related Pol polyprotein from transposon 297</fullName>
    </submittedName>
</protein>
<dbReference type="InterPro" id="IPR043502">
    <property type="entry name" value="DNA/RNA_pol_sf"/>
</dbReference>